<dbReference type="Proteomes" id="UP001642487">
    <property type="component" value="Chromosome 1"/>
</dbReference>
<feature type="region of interest" description="Disordered" evidence="1">
    <location>
        <begin position="31"/>
        <end position="50"/>
    </location>
</feature>
<proteinExistence type="predicted"/>
<feature type="compositionally biased region" description="Pro residues" evidence="1">
    <location>
        <begin position="37"/>
        <end position="50"/>
    </location>
</feature>
<name>A0ABP0XL32_9ROSI</name>
<accession>A0ABP0XL32</accession>
<sequence>MATTTCYAVIGRMRERATEMHDDMICTSKTRAKLTPGPAPVATPVPDLPQPPIAVVRSGSYYGRIATAGVGALEDNPDDPNVMATWIHKAKSKDTRLVKIERYKAGAYYRRIATAGVGALEGNPDDPNVMVTC</sequence>
<gene>
    <name evidence="2" type="ORF">CITCOLO1_LOCUS386</name>
</gene>
<organism evidence="2 3">
    <name type="scientific">Citrullus colocynthis</name>
    <name type="common">colocynth</name>
    <dbReference type="NCBI Taxonomy" id="252529"/>
    <lineage>
        <taxon>Eukaryota</taxon>
        <taxon>Viridiplantae</taxon>
        <taxon>Streptophyta</taxon>
        <taxon>Embryophyta</taxon>
        <taxon>Tracheophyta</taxon>
        <taxon>Spermatophyta</taxon>
        <taxon>Magnoliopsida</taxon>
        <taxon>eudicotyledons</taxon>
        <taxon>Gunneridae</taxon>
        <taxon>Pentapetalae</taxon>
        <taxon>rosids</taxon>
        <taxon>fabids</taxon>
        <taxon>Cucurbitales</taxon>
        <taxon>Cucurbitaceae</taxon>
        <taxon>Benincaseae</taxon>
        <taxon>Citrullus</taxon>
    </lineage>
</organism>
<evidence type="ECO:0000256" key="1">
    <source>
        <dbReference type="SAM" id="MobiDB-lite"/>
    </source>
</evidence>
<reference evidence="2 3" key="1">
    <citation type="submission" date="2024-03" db="EMBL/GenBank/DDBJ databases">
        <authorList>
            <person name="Gkanogiannis A."/>
            <person name="Becerra Lopez-Lavalle L."/>
        </authorList>
    </citation>
    <scope>NUCLEOTIDE SEQUENCE [LARGE SCALE GENOMIC DNA]</scope>
</reference>
<dbReference type="EMBL" id="OZ021735">
    <property type="protein sequence ID" value="CAK9308866.1"/>
    <property type="molecule type" value="Genomic_DNA"/>
</dbReference>
<protein>
    <submittedName>
        <fullName evidence="2">Uncharacterized protein</fullName>
    </submittedName>
</protein>
<evidence type="ECO:0000313" key="2">
    <source>
        <dbReference type="EMBL" id="CAK9308866.1"/>
    </source>
</evidence>
<evidence type="ECO:0000313" key="3">
    <source>
        <dbReference type="Proteomes" id="UP001642487"/>
    </source>
</evidence>
<keyword evidence="3" id="KW-1185">Reference proteome</keyword>